<organism evidence="1 2">
    <name type="scientific">Deinococcus arenicola</name>
    <dbReference type="NCBI Taxonomy" id="2994950"/>
    <lineage>
        <taxon>Bacteria</taxon>
        <taxon>Thermotogati</taxon>
        <taxon>Deinococcota</taxon>
        <taxon>Deinococci</taxon>
        <taxon>Deinococcales</taxon>
        <taxon>Deinococcaceae</taxon>
        <taxon>Deinococcus</taxon>
    </lineage>
</organism>
<dbReference type="Proteomes" id="UP001276150">
    <property type="component" value="Unassembled WGS sequence"/>
</dbReference>
<name>A0ABU4DNU8_9DEIO</name>
<gene>
    <name evidence="1" type="ORF">ORD21_05805</name>
</gene>
<dbReference type="RefSeq" id="WP_317639427.1">
    <property type="nucleotide sequence ID" value="NZ_JAPMIV010000007.1"/>
</dbReference>
<evidence type="ECO:0000313" key="2">
    <source>
        <dbReference type="Proteomes" id="UP001276150"/>
    </source>
</evidence>
<protein>
    <submittedName>
        <fullName evidence="1">Uncharacterized protein</fullName>
    </submittedName>
</protein>
<reference evidence="1 2" key="1">
    <citation type="submission" date="2022-11" db="EMBL/GenBank/DDBJ databases">
        <title>Deinococcus ZS9-10, Low Temperature and Draught-tolerating, UV-resistant Bacteria from Continental Antarctica.</title>
        <authorList>
            <person name="Cheng L."/>
        </authorList>
    </citation>
    <scope>NUCLEOTIDE SEQUENCE [LARGE SCALE GENOMIC DNA]</scope>
    <source>
        <strain evidence="1 2">ZS9-10</strain>
    </source>
</reference>
<keyword evidence="2" id="KW-1185">Reference proteome</keyword>
<proteinExistence type="predicted"/>
<dbReference type="EMBL" id="JAPMIV010000007">
    <property type="protein sequence ID" value="MDV6374110.1"/>
    <property type="molecule type" value="Genomic_DNA"/>
</dbReference>
<evidence type="ECO:0000313" key="1">
    <source>
        <dbReference type="EMBL" id="MDV6374110.1"/>
    </source>
</evidence>
<accession>A0ABU4DNU8</accession>
<comment type="caution">
    <text evidence="1">The sequence shown here is derived from an EMBL/GenBank/DDBJ whole genome shotgun (WGS) entry which is preliminary data.</text>
</comment>
<sequence>MIRATPVKKHHQDRPDFAAALRSVAWTYQHTGTPFAPKDIQAVVQRTRQDMGLPPYMGGAVSDYLQRRTKGTKLQQQDNQPIHYVADARKLIPAPSVMENWRFLGASDHALIRLTAFQGVLQEMQSGQFSFSTRSSHLPSLTVLVGPIAEVRQAVAQNFKGRSGLYLLKRNDKNYVGQTHEFEVRGRRHGSTGAEFVLFAFPEETDRMDSDVLNVAESLTLVSLSELLNLENEKLGGDRPPKALHLREGSAFAVAFVAAVFRWAHQHPQQWQQFLMWRRDVRGLADAYLTLQPYAVPTPEVVIPAVIPTSIPAMSAPSPLGESLPADWANLIRAVVLGGEGGTLTLLGPIDGQGEFLLVRPRLVDIDDDDFGVYDGADLIPAGRELIGALDLVNPGWRSMVGVYVAPIFEEAVQRELALVPDACIYDKWRLDFEDAPMQCRYIWPSCDLWPDGLPRDAFWVEGNLDQVREVLGGLAPDHQMQLETAASEPFVVLISRDGSQRLSLPHIKSSEKEGTWPTDVFVPIGWHEIRHLDDLRSLWTGVTDFPDVDPGLLLLEPALRRYEMIRQASRFAYPDRAERGLALQQSLWEMAQITWPFQVMQTPLPAPSSRPAFTVYMIHGQALEESLWHFVGDHRERDAIRLSIVLRNLYYSGNRDALSSGEISYFLNYALPAVQQVNTGIEPSPKG</sequence>